<reference evidence="1" key="1">
    <citation type="submission" date="2020-02" db="EMBL/GenBank/DDBJ databases">
        <authorList>
            <person name="Meier V. D."/>
        </authorList>
    </citation>
    <scope>NUCLEOTIDE SEQUENCE</scope>
    <source>
        <strain evidence="1">AVDCRST_MAG39</strain>
    </source>
</reference>
<dbReference type="AlphaFoldDB" id="A0A6J4S435"/>
<proteinExistence type="predicted"/>
<dbReference type="EMBL" id="CADCVW010000028">
    <property type="protein sequence ID" value="CAA9488782.1"/>
    <property type="molecule type" value="Genomic_DNA"/>
</dbReference>
<protein>
    <submittedName>
        <fullName evidence="1">Uncharacterized protein</fullName>
    </submittedName>
</protein>
<sequence>MTGLPEPARGLLRALGARLGDDRALLHVAGWDAEPWCSAGLVGARVLLDLTFAGAGAEPAADRLLDGLPDAELALPRGYVLDLAVDADRRERGTAPRVELALSVLVVEED</sequence>
<organism evidence="1">
    <name type="scientific">uncultured Sphingomonadaceae bacterium</name>
    <dbReference type="NCBI Taxonomy" id="169976"/>
    <lineage>
        <taxon>Bacteria</taxon>
        <taxon>Pseudomonadati</taxon>
        <taxon>Pseudomonadota</taxon>
        <taxon>Alphaproteobacteria</taxon>
        <taxon>Sphingomonadales</taxon>
        <taxon>Sphingomonadaceae</taxon>
        <taxon>environmental samples</taxon>
    </lineage>
</organism>
<name>A0A6J4S435_9SPHN</name>
<accession>A0A6J4S435</accession>
<gene>
    <name evidence="1" type="ORF">AVDCRST_MAG39-629</name>
</gene>
<evidence type="ECO:0000313" key="1">
    <source>
        <dbReference type="EMBL" id="CAA9488782.1"/>
    </source>
</evidence>